<evidence type="ECO:0000256" key="14">
    <source>
        <dbReference type="SAM" id="Phobius"/>
    </source>
</evidence>
<dbReference type="Pfam" id="PF00211">
    <property type="entry name" value="Guanylate_cyc"/>
    <property type="match status" value="3"/>
</dbReference>
<dbReference type="PROSITE" id="PS50125">
    <property type="entry name" value="GUANYLATE_CYCLASE_2"/>
    <property type="match status" value="2"/>
</dbReference>
<dbReference type="GO" id="GO:0040017">
    <property type="term" value="P:positive regulation of locomotion"/>
    <property type="evidence" value="ECO:0007669"/>
    <property type="project" value="EnsemblMetazoa"/>
</dbReference>
<dbReference type="EC" id="4.6.1.1" evidence="4"/>
<dbReference type="Gene3D" id="3.30.70.1230">
    <property type="entry name" value="Nucleotide cyclase"/>
    <property type="match status" value="2"/>
</dbReference>
<keyword evidence="6" id="KW-0479">Metal-binding</keyword>
<dbReference type="FunFam" id="3.30.70.1230:FF:000064">
    <property type="entry name" value="Adenylate cyclase type 9"/>
    <property type="match status" value="1"/>
</dbReference>
<evidence type="ECO:0000256" key="11">
    <source>
        <dbReference type="ARBA" id="ARBA00023136"/>
    </source>
</evidence>
<dbReference type="GO" id="GO:0004383">
    <property type="term" value="F:guanylate cyclase activity"/>
    <property type="evidence" value="ECO:0007669"/>
    <property type="project" value="UniProtKB-EC"/>
</dbReference>
<dbReference type="GO" id="GO:0035556">
    <property type="term" value="P:intracellular signal transduction"/>
    <property type="evidence" value="ECO:0007669"/>
    <property type="project" value="InterPro"/>
</dbReference>
<organism evidence="17">
    <name type="scientific">Caenorhabditis remanei</name>
    <name type="common">Caenorhabditis vulgaris</name>
    <dbReference type="NCBI Taxonomy" id="31234"/>
    <lineage>
        <taxon>Eukaryota</taxon>
        <taxon>Metazoa</taxon>
        <taxon>Ecdysozoa</taxon>
        <taxon>Nematoda</taxon>
        <taxon>Chromadorea</taxon>
        <taxon>Rhabditida</taxon>
        <taxon>Rhabditina</taxon>
        <taxon>Rhabditomorpha</taxon>
        <taxon>Rhabditoidea</taxon>
        <taxon>Rhabditidae</taxon>
        <taxon>Peloderinae</taxon>
        <taxon>Caenorhabditis</taxon>
    </lineage>
</organism>
<feature type="transmembrane region" description="Helical" evidence="14">
    <location>
        <begin position="203"/>
        <end position="223"/>
    </location>
</feature>
<evidence type="ECO:0000256" key="4">
    <source>
        <dbReference type="ARBA" id="ARBA00012201"/>
    </source>
</evidence>
<feature type="transmembrane region" description="Helical" evidence="14">
    <location>
        <begin position="69"/>
        <end position="86"/>
    </location>
</feature>
<dbReference type="InParanoid" id="E3MCT5"/>
<dbReference type="SMART" id="SM00044">
    <property type="entry name" value="CYCc"/>
    <property type="match status" value="2"/>
</dbReference>
<keyword evidence="11 14" id="KW-0472">Membrane</keyword>
<dbReference type="STRING" id="31234.E3MCT5"/>
<evidence type="ECO:0000256" key="6">
    <source>
        <dbReference type="ARBA" id="ARBA00022723"/>
    </source>
</evidence>
<dbReference type="CDD" id="cd07302">
    <property type="entry name" value="CHD"/>
    <property type="match status" value="2"/>
</dbReference>
<feature type="transmembrane region" description="Helical" evidence="14">
    <location>
        <begin position="889"/>
        <end position="906"/>
    </location>
</feature>
<reference evidence="16" key="1">
    <citation type="submission" date="2007-07" db="EMBL/GenBank/DDBJ databases">
        <title>PCAP assembly of the Caenorhabditis remanei genome.</title>
        <authorList>
            <consortium name="The Caenorhabditis remanei Sequencing Consortium"/>
            <person name="Wilson R.K."/>
        </authorList>
    </citation>
    <scope>NUCLEOTIDE SEQUENCE [LARGE SCALE GENOMIC DNA]</scope>
    <source>
        <strain evidence="16">PB4641</strain>
    </source>
</reference>
<dbReference type="FunFam" id="3.30.70.1230:FF:000042">
    <property type="entry name" value="Adenylate cyclase"/>
    <property type="match status" value="1"/>
</dbReference>
<dbReference type="GO" id="GO:0072375">
    <property type="term" value="P:medium-term memory"/>
    <property type="evidence" value="ECO:0007669"/>
    <property type="project" value="EnsemblMetazoa"/>
</dbReference>
<dbReference type="OMA" id="DACQERC"/>
<evidence type="ECO:0000256" key="2">
    <source>
        <dbReference type="ARBA" id="ARBA00001593"/>
    </source>
</evidence>
<feature type="transmembrane region" description="Helical" evidence="14">
    <location>
        <begin position="174"/>
        <end position="191"/>
    </location>
</feature>
<feature type="transmembrane region" description="Helical" evidence="14">
    <location>
        <begin position="818"/>
        <end position="838"/>
    </location>
</feature>
<keyword evidence="8" id="KW-0067">ATP-binding</keyword>
<keyword evidence="7" id="KW-0547">Nucleotide-binding</keyword>
<evidence type="ECO:0000256" key="8">
    <source>
        <dbReference type="ARBA" id="ARBA00022840"/>
    </source>
</evidence>
<evidence type="ECO:0000256" key="12">
    <source>
        <dbReference type="ARBA" id="ARBA00023239"/>
    </source>
</evidence>
<evidence type="ECO:0000256" key="10">
    <source>
        <dbReference type="ARBA" id="ARBA00022989"/>
    </source>
</evidence>
<keyword evidence="9" id="KW-0460">Magnesium</keyword>
<feature type="transmembrane region" description="Helical" evidence="14">
    <location>
        <begin position="913"/>
        <end position="933"/>
    </location>
</feature>
<feature type="domain" description="Guanylate cyclase" evidence="15">
    <location>
        <begin position="319"/>
        <end position="462"/>
    </location>
</feature>
<name>E3MCT5_CAERE</name>
<dbReference type="GO" id="GO:0006935">
    <property type="term" value="P:chemotaxis"/>
    <property type="evidence" value="ECO:0007669"/>
    <property type="project" value="EnsemblMetazoa"/>
</dbReference>
<evidence type="ECO:0000256" key="9">
    <source>
        <dbReference type="ARBA" id="ARBA00022842"/>
    </source>
</evidence>
<protein>
    <recommendedName>
        <fullName evidence="4">adenylate cyclase</fullName>
        <ecNumber evidence="4">4.6.1.1</ecNumber>
    </recommendedName>
</protein>
<dbReference type="FunCoup" id="E3MCT5">
    <property type="interactions" value="905"/>
</dbReference>
<dbReference type="GO" id="GO:0046872">
    <property type="term" value="F:metal ion binding"/>
    <property type="evidence" value="ECO:0007669"/>
    <property type="project" value="UniProtKB-KW"/>
</dbReference>
<dbReference type="GO" id="GO:0005524">
    <property type="term" value="F:ATP binding"/>
    <property type="evidence" value="ECO:0007669"/>
    <property type="project" value="UniProtKB-KW"/>
</dbReference>
<keyword evidence="17" id="KW-1185">Reference proteome</keyword>
<dbReference type="GO" id="GO:0005886">
    <property type="term" value="C:plasma membrane"/>
    <property type="evidence" value="ECO:0007669"/>
    <property type="project" value="TreeGrafter"/>
</dbReference>
<evidence type="ECO:0000256" key="5">
    <source>
        <dbReference type="ARBA" id="ARBA00022692"/>
    </source>
</evidence>
<dbReference type="GO" id="GO:0004016">
    <property type="term" value="F:adenylate cyclase activity"/>
    <property type="evidence" value="ECO:0007669"/>
    <property type="project" value="UniProtKB-EC"/>
</dbReference>
<accession>E3MCT5</accession>
<evidence type="ECO:0000259" key="15">
    <source>
        <dbReference type="PROSITE" id="PS50125"/>
    </source>
</evidence>
<keyword evidence="10 14" id="KW-1133">Transmembrane helix</keyword>
<gene>
    <name evidence="16" type="primary">Cre-acy-1</name>
    <name evidence="16" type="ORF">CRE_20330</name>
</gene>
<dbReference type="EMBL" id="DS268435">
    <property type="protein sequence ID" value="EFO98604.1"/>
    <property type="molecule type" value="Genomic_DNA"/>
</dbReference>
<dbReference type="GO" id="GO:0030431">
    <property type="term" value="P:sleep"/>
    <property type="evidence" value="ECO:0007669"/>
    <property type="project" value="EnsemblMetazoa"/>
</dbReference>
<evidence type="ECO:0000313" key="17">
    <source>
        <dbReference type="Proteomes" id="UP000008281"/>
    </source>
</evidence>
<dbReference type="HOGENOM" id="CLU_001072_12_0_1"/>
<feature type="transmembrane region" description="Helical" evidence="14">
    <location>
        <begin position="789"/>
        <end position="812"/>
    </location>
</feature>
<evidence type="ECO:0000256" key="13">
    <source>
        <dbReference type="SAM" id="MobiDB-lite"/>
    </source>
</evidence>
<feature type="compositionally biased region" description="Low complexity" evidence="13">
    <location>
        <begin position="654"/>
        <end position="663"/>
    </location>
</feature>
<feature type="domain" description="Guanylate cyclase" evidence="15">
    <location>
        <begin position="1065"/>
        <end position="1205"/>
    </location>
</feature>
<feature type="transmembrane region" description="Helical" evidence="14">
    <location>
        <begin position="858"/>
        <end position="877"/>
    </location>
</feature>
<proteinExistence type="predicted"/>
<dbReference type="GO" id="GO:0007189">
    <property type="term" value="P:adenylate cyclase-activating G protein-coupled receptor signaling pathway"/>
    <property type="evidence" value="ECO:0007669"/>
    <property type="project" value="TreeGrafter"/>
</dbReference>
<evidence type="ECO:0000256" key="3">
    <source>
        <dbReference type="ARBA" id="ARBA00004141"/>
    </source>
</evidence>
<comment type="subcellular location">
    <subcellularLocation>
        <location evidence="3">Membrane</location>
        <topology evidence="3">Multi-pass membrane protein</topology>
    </subcellularLocation>
</comment>
<feature type="region of interest" description="Disordered" evidence="13">
    <location>
        <begin position="1"/>
        <end position="25"/>
    </location>
</feature>
<feature type="transmembrane region" description="Helical" evidence="14">
    <location>
        <begin position="121"/>
        <end position="141"/>
    </location>
</feature>
<feature type="transmembrane region" description="Helical" evidence="14">
    <location>
        <begin position="92"/>
        <end position="114"/>
    </location>
</feature>
<dbReference type="GO" id="GO:0007614">
    <property type="term" value="P:short-term memory"/>
    <property type="evidence" value="ECO:0007669"/>
    <property type="project" value="EnsemblMetazoa"/>
</dbReference>
<feature type="region of interest" description="Disordered" evidence="13">
    <location>
        <begin position="620"/>
        <end position="663"/>
    </location>
</feature>
<dbReference type="Proteomes" id="UP000008281">
    <property type="component" value="Unassembled WGS sequence"/>
</dbReference>
<dbReference type="GO" id="GO:2000292">
    <property type="term" value="P:regulation of defecation"/>
    <property type="evidence" value="ECO:0007669"/>
    <property type="project" value="EnsemblMetazoa"/>
</dbReference>
<sequence>MDDDVGERTPALGGSCGPSVRAHSSSPRRVPLFERASARWWNPQFRSATLEAQYWKCSFSQLRDRFRSGLIYIAVVIAAWTLYLALFDRTFIQHWIVSLCLIAIIFAMFAFTACAAQYQRFYMPTSFLCTFLICLVTLLIFSAETQAAFMTPVASLATSFQVVLLIYTVIPLPLYLCILIGIIYSILFEILNKNKIGLEEAGYIKLVLHAGVHLLGVHLFILTQVRQRKTFLKVGQSMLARKDLELETQFKDHMIQSVMPKKVADELLKDASELRRPSASNDSNCRTSNATQFDQPIAKMVPEYRKFRPFTMNLMTNVSILFADIAGFTKMSSNKSADELVNLLNDLFGRFDTLCRLRGLEKISTLGSLDIKCISHNFSDFTGDCYYCVAGCPEPCDDHACRTVEMGLDMIVAIRQFDIDRGQEVNMRVGIHTGKVMCGMVGTKRFKFDVFSNDVTLANEMESSGVAGRVHVSEATAKLLKGLYEIEEGPDYDGPLRMQVQGTERRVKPESMKTYFIKGRINEGVEEEVMQVQEVESLHSQKSSKKSTLKQKWAEKLKMNHTNSYPMRAAAREGGGSLRIKLAERNRSTQLLPKESNSICVMEDNRKSASLQALATNNFNGSNTDTNNTYSERGVTGSVSKKSVAGSESNSIKGSRSSGLQLSLQDGNSDLNSVGGLDTAISHHHNAASLTRFDTDNNFDQRLAMVIGQGEGGFDKGFWNHHDSLNKWTLRFNEKDVEQEYRAHFVDSAERYTSSKKGHVERHQDLMEQGGDKDGITGSAVNKYRYSGVFIDIIVATLIFVIAGVVAMMSVRPFPLSLFAYFPFAAAILVLTIILIGLPLLARKKSIQCANQWMPRHLIGLLLIFLPVGVAICIMPFCTLGDCANVILNYRLAFSYVTILAIFAHCNFSQLAAWPKTTAAVLIGLLHIGGVFYCEFNLKHLIEEQDTCNVTEIVIPPIRRGLSSTIALNSTSARTLSQDFGSPLFIWELFLDVVLSIVLVAFLNYQFETAFRMSFFGDVQARRDTERMQIVRDQADWLLNNVIPAHAVESLKTDTKYSENHETVGVLFASITNWNDMYEENFEGGREFLRVLNEVIGDFDELLDRPDFTHIEKIKTIGPAYMAASGLNPERKKNMLHPKEHLYQMVEFALAIQHVLSVFNEDLLNFDFVCKLGLNIGPVTAGVIGTTKLYYDIWGDTVNIASRMYSTGVLNRIQVSQHTREYLLDRYEFEFRDHIEVKGIDGGMDTYLLVIYTVIELKEHNIFRLEEKEKVFHRQLRQTKKTNSNRNKSL</sequence>
<evidence type="ECO:0000313" key="16">
    <source>
        <dbReference type="EMBL" id="EFO98604.1"/>
    </source>
</evidence>
<dbReference type="InterPro" id="IPR029787">
    <property type="entry name" value="Nucleotide_cyclase"/>
</dbReference>
<comment type="catalytic activity">
    <reaction evidence="2">
        <text>ATP = 3',5'-cyclic AMP + diphosphate</text>
        <dbReference type="Rhea" id="RHEA:15389"/>
        <dbReference type="ChEBI" id="CHEBI:30616"/>
        <dbReference type="ChEBI" id="CHEBI:33019"/>
        <dbReference type="ChEBI" id="CHEBI:58165"/>
        <dbReference type="EC" id="4.6.1.1"/>
    </reaction>
</comment>
<dbReference type="OrthoDB" id="2107370at2759"/>
<dbReference type="PANTHER" id="PTHR45627:SF8">
    <property type="entry name" value="ADENYLATE CYCLASE TYPE 9"/>
    <property type="match status" value="1"/>
</dbReference>
<feature type="compositionally biased region" description="Polar residues" evidence="13">
    <location>
        <begin position="637"/>
        <end position="653"/>
    </location>
</feature>
<keyword evidence="12" id="KW-0456">Lyase</keyword>
<dbReference type="SUPFAM" id="SSF55073">
    <property type="entry name" value="Nucleotide cyclase"/>
    <property type="match status" value="2"/>
</dbReference>
<feature type="transmembrane region" description="Helical" evidence="14">
    <location>
        <begin position="984"/>
        <end position="1005"/>
    </location>
</feature>
<feature type="compositionally biased region" description="Low complexity" evidence="13">
    <location>
        <begin position="620"/>
        <end position="629"/>
    </location>
</feature>
<evidence type="ECO:0000256" key="7">
    <source>
        <dbReference type="ARBA" id="ARBA00022741"/>
    </source>
</evidence>
<dbReference type="GO" id="GO:0002119">
    <property type="term" value="P:nematode larval development"/>
    <property type="evidence" value="ECO:0007669"/>
    <property type="project" value="EnsemblMetazoa"/>
</dbReference>
<dbReference type="InterPro" id="IPR001054">
    <property type="entry name" value="A/G_cyclase"/>
</dbReference>
<keyword evidence="5 14" id="KW-0812">Transmembrane</keyword>
<comment type="catalytic activity">
    <reaction evidence="1">
        <text>GTP = 3',5'-cyclic GMP + diphosphate</text>
        <dbReference type="Rhea" id="RHEA:13665"/>
        <dbReference type="ChEBI" id="CHEBI:33019"/>
        <dbReference type="ChEBI" id="CHEBI:37565"/>
        <dbReference type="ChEBI" id="CHEBI:57746"/>
        <dbReference type="EC" id="4.6.1.2"/>
    </reaction>
</comment>
<dbReference type="GO" id="GO:0035641">
    <property type="term" value="P:locomotory exploration behavior"/>
    <property type="evidence" value="ECO:0007669"/>
    <property type="project" value="EnsemblMetazoa"/>
</dbReference>
<dbReference type="eggNOG" id="KOG3618">
    <property type="taxonomic scope" value="Eukaryota"/>
</dbReference>
<dbReference type="PANTHER" id="PTHR45627">
    <property type="entry name" value="ADENYLATE CYCLASE TYPE 1"/>
    <property type="match status" value="1"/>
</dbReference>
<evidence type="ECO:0000256" key="1">
    <source>
        <dbReference type="ARBA" id="ARBA00001436"/>
    </source>
</evidence>